<dbReference type="EMBL" id="MDYX01000024">
    <property type="protein sequence ID" value="KAF9629641.1"/>
    <property type="molecule type" value="Genomic_DNA"/>
</dbReference>
<comment type="caution">
    <text evidence="1">The sequence shown here is derived from an EMBL/GenBank/DDBJ whole genome shotgun (WGS) entry which is preliminary data.</text>
</comment>
<protein>
    <submittedName>
        <fullName evidence="1">Uncharacterized protein</fullName>
    </submittedName>
</protein>
<evidence type="ECO:0000313" key="1">
    <source>
        <dbReference type="EMBL" id="KAF9629641.1"/>
    </source>
</evidence>
<evidence type="ECO:0000313" key="2">
    <source>
        <dbReference type="Proteomes" id="UP000627934"/>
    </source>
</evidence>
<gene>
    <name evidence="1" type="ORF">BFW01_g10844</name>
</gene>
<accession>A0A8H7IQ23</accession>
<name>A0A8H7IQ23_9PEZI</name>
<reference evidence="1" key="2">
    <citation type="journal article" date="2018" name="DNA Res.">
        <title>Comparative genome and transcriptome analyses reveal adaptations to opportunistic infections in woody plant degrading pathogens of Botryosphaeriaceae.</title>
        <authorList>
            <person name="Yan J.Y."/>
            <person name="Zhao W.S."/>
            <person name="Chen Z."/>
            <person name="Xing Q.K."/>
            <person name="Zhang W."/>
            <person name="Chethana K.W.T."/>
            <person name="Xue M.F."/>
            <person name="Xu J.P."/>
            <person name="Phillips A.J.L."/>
            <person name="Wang Y."/>
            <person name="Liu J.H."/>
            <person name="Liu M."/>
            <person name="Zhou Y."/>
            <person name="Jayawardena R.S."/>
            <person name="Manawasinghe I.S."/>
            <person name="Huang J.B."/>
            <person name="Qiao G.H."/>
            <person name="Fu C.Y."/>
            <person name="Guo F.F."/>
            <person name="Dissanayake A.J."/>
            <person name="Peng Y.L."/>
            <person name="Hyde K.D."/>
            <person name="Li X.H."/>
        </authorList>
    </citation>
    <scope>NUCLEOTIDE SEQUENCE</scope>
    <source>
        <strain evidence="1">CSS-01s</strain>
    </source>
</reference>
<reference evidence="1" key="1">
    <citation type="submission" date="2016-08" db="EMBL/GenBank/DDBJ databases">
        <authorList>
            <person name="Yan J."/>
        </authorList>
    </citation>
    <scope>NUCLEOTIDE SEQUENCE</scope>
    <source>
        <strain evidence="1">CSS-01s</strain>
    </source>
</reference>
<dbReference type="Proteomes" id="UP000627934">
    <property type="component" value="Unassembled WGS sequence"/>
</dbReference>
<proteinExistence type="predicted"/>
<dbReference type="AlphaFoldDB" id="A0A8H7IQ23"/>
<organism evidence="1 2">
    <name type="scientific">Lasiodiplodia theobromae</name>
    <dbReference type="NCBI Taxonomy" id="45133"/>
    <lineage>
        <taxon>Eukaryota</taxon>
        <taxon>Fungi</taxon>
        <taxon>Dikarya</taxon>
        <taxon>Ascomycota</taxon>
        <taxon>Pezizomycotina</taxon>
        <taxon>Dothideomycetes</taxon>
        <taxon>Dothideomycetes incertae sedis</taxon>
        <taxon>Botryosphaeriales</taxon>
        <taxon>Botryosphaeriaceae</taxon>
        <taxon>Lasiodiplodia</taxon>
    </lineage>
</organism>
<sequence length="83" mass="8981">MPDFHVFRSEPSCSSSTICVSLNPSPAPIAGKTAVDHAETTRKYESTLLIVEGQKIFPDAVHSTFVLRLPSNSAILLVLTAIR</sequence>